<feature type="region of interest" description="Disordered" evidence="6">
    <location>
        <begin position="552"/>
        <end position="576"/>
    </location>
</feature>
<evidence type="ECO:0000313" key="8">
    <source>
        <dbReference type="EMBL" id="CCH59498.1"/>
    </source>
</evidence>
<evidence type="ECO:0000256" key="5">
    <source>
        <dbReference type="ARBA" id="ARBA00023329"/>
    </source>
</evidence>
<dbReference type="FunCoup" id="I2GZE6">
    <property type="interactions" value="72"/>
</dbReference>
<keyword evidence="4" id="KW-0472">Membrane</keyword>
<dbReference type="InterPro" id="IPR036168">
    <property type="entry name" value="AP2_Mu_C_sf"/>
</dbReference>
<dbReference type="PROSITE" id="PS00991">
    <property type="entry name" value="CLAT_ADAPTOR_M_2"/>
    <property type="match status" value="1"/>
</dbReference>
<dbReference type="Gene3D" id="2.60.40.1170">
    <property type="entry name" value="Mu homology domain, subdomain B"/>
    <property type="match status" value="1"/>
</dbReference>
<dbReference type="Proteomes" id="UP000002866">
    <property type="component" value="Chromosome 2"/>
</dbReference>
<accession>I2GZE6</accession>
<dbReference type="GO" id="GO:0005829">
    <property type="term" value="C:cytosol"/>
    <property type="evidence" value="ECO:0007669"/>
    <property type="project" value="GOC"/>
</dbReference>
<dbReference type="GO" id="GO:0006886">
    <property type="term" value="P:intracellular protein transport"/>
    <property type="evidence" value="ECO:0007669"/>
    <property type="project" value="InterPro"/>
</dbReference>
<evidence type="ECO:0000256" key="1">
    <source>
        <dbReference type="ARBA" id="ARBA00004156"/>
    </source>
</evidence>
<dbReference type="OrthoDB" id="10259133at2759"/>
<feature type="compositionally biased region" description="Acidic residues" evidence="6">
    <location>
        <begin position="197"/>
        <end position="208"/>
    </location>
</feature>
<dbReference type="PANTHER" id="PTHR10529">
    <property type="entry name" value="AP COMPLEX SUBUNIT MU"/>
    <property type="match status" value="1"/>
</dbReference>
<dbReference type="InterPro" id="IPR011012">
    <property type="entry name" value="Longin-like_dom_sf"/>
</dbReference>
<feature type="region of interest" description="Disordered" evidence="6">
    <location>
        <begin position="154"/>
        <end position="175"/>
    </location>
</feature>
<dbReference type="STRING" id="1071380.I2GZE6"/>
<organism evidence="8 9">
    <name type="scientific">Henningerozyma blattae (strain ATCC 34711 / CBS 6284 / DSM 70876 / NBRC 10599 / NRRL Y-10934 / UCD 77-7)</name>
    <name type="common">Yeast</name>
    <name type="synonym">Tetrapisispora blattae</name>
    <dbReference type="NCBI Taxonomy" id="1071380"/>
    <lineage>
        <taxon>Eukaryota</taxon>
        <taxon>Fungi</taxon>
        <taxon>Dikarya</taxon>
        <taxon>Ascomycota</taxon>
        <taxon>Saccharomycotina</taxon>
        <taxon>Saccharomycetes</taxon>
        <taxon>Saccharomycetales</taxon>
        <taxon>Saccharomycetaceae</taxon>
        <taxon>Henningerozyma</taxon>
    </lineage>
</organism>
<dbReference type="RefSeq" id="XP_004179017.1">
    <property type="nucleotide sequence ID" value="XM_004178969.1"/>
</dbReference>
<feature type="domain" description="MHD" evidence="7">
    <location>
        <begin position="298"/>
        <end position="656"/>
    </location>
</feature>
<dbReference type="GeneID" id="14494379"/>
<dbReference type="HOGENOM" id="CLU_026996_0_2_1"/>
<dbReference type="GO" id="GO:0030659">
    <property type="term" value="C:cytoplasmic vesicle membrane"/>
    <property type="evidence" value="ECO:0007669"/>
    <property type="project" value="UniProtKB-SubCell"/>
</dbReference>
<keyword evidence="2" id="KW-0813">Transport</keyword>
<protein>
    <recommendedName>
        <fullName evidence="7">MHD domain-containing protein</fullName>
    </recommendedName>
</protein>
<dbReference type="GO" id="GO:0005802">
    <property type="term" value="C:trans-Golgi network"/>
    <property type="evidence" value="ECO:0007669"/>
    <property type="project" value="EnsemblFungi"/>
</dbReference>
<dbReference type="eggNOG" id="KOG0938">
    <property type="taxonomic scope" value="Eukaryota"/>
</dbReference>
<dbReference type="InterPro" id="IPR028565">
    <property type="entry name" value="MHD"/>
</dbReference>
<dbReference type="InterPro" id="IPR027200">
    <property type="entry name" value="Apm2_N"/>
</dbReference>
<evidence type="ECO:0000256" key="6">
    <source>
        <dbReference type="SAM" id="MobiDB-lite"/>
    </source>
</evidence>
<comment type="subcellular location">
    <subcellularLocation>
        <location evidence="1">Cytoplasmic vesicle membrane</location>
    </subcellularLocation>
</comment>
<feature type="compositionally biased region" description="Polar residues" evidence="6">
    <location>
        <begin position="166"/>
        <end position="175"/>
    </location>
</feature>
<dbReference type="GO" id="GO:0006896">
    <property type="term" value="P:Golgi to vacuole transport"/>
    <property type="evidence" value="ECO:0007669"/>
    <property type="project" value="EnsemblFungi"/>
</dbReference>
<sequence length="657" mass="76650">MLSCIFILDENLEPLISKNIRAIPNFKSIVELFRKHRSTNTTELPIVSINDWNFIQIKRDSLIFLGAININDYMSDLMSMSIYLDKFYYLLKMHLKTDTLNRNIILDNILLIMELIDESIDFGIIQMTDPNIIKDYVRVKVNLPDEDISLSINKNQSSLDRDNERQTSNNYSISTDSAHYSNDLFNEHYKYSKYLSNEDDESEDSEKETEERKKKKKENLQHKKYIKKQQKLAKSMLQTITNPDVSKILELRKHVNILNKEDMKLVDAENDENYINSYIAKTTIMPISWRTKGIYYAKNEFFLDVLEKQEYIMDFKNDLIRKNLIQGKIICRCFLSGMPKLKIALNKLLQKDQQFLSQLRFHQCVSLETIQNKEIEFIPPDGEFILCEYELKRHVKDPPNIKLISFEIKPKLKKFKIQINLSITTFFKVQNSTSILNLKIPLEKLFNDYKIDLKKSPRFKSNIGQVKFNLSDDFLLWEIGSMKGGHGENIKAMTAEFFLFNEEEYLQLQEELKTSMNPPPLRVGPKLEELYEQLHEPKTLKEEGEQDINTGISNHKLDTNDNGSIPSTGTTNAGANIATPASTSVVKNDTSSNKEIPLKKALSNKPQYLTVDFEIPYYACSGLKVEYLKIEEEQLLYQSFPWVRYKTTNDKDYVFVV</sequence>
<dbReference type="InParanoid" id="I2GZE6"/>
<evidence type="ECO:0000256" key="4">
    <source>
        <dbReference type="ARBA" id="ARBA00023136"/>
    </source>
</evidence>
<evidence type="ECO:0000313" key="9">
    <source>
        <dbReference type="Proteomes" id="UP000002866"/>
    </source>
</evidence>
<dbReference type="InterPro" id="IPR018240">
    <property type="entry name" value="Clathrin_mu_CS"/>
</dbReference>
<dbReference type="eggNOG" id="KOG0937">
    <property type="taxonomic scope" value="Eukaryota"/>
</dbReference>
<keyword evidence="9" id="KW-1185">Reference proteome</keyword>
<keyword evidence="3" id="KW-0653">Protein transport</keyword>
<dbReference type="OMA" id="WVRYKTI"/>
<keyword evidence="5" id="KW-0968">Cytoplasmic vesicle</keyword>
<dbReference type="EMBL" id="HE806317">
    <property type="protein sequence ID" value="CCH59498.1"/>
    <property type="molecule type" value="Genomic_DNA"/>
</dbReference>
<evidence type="ECO:0000256" key="2">
    <source>
        <dbReference type="ARBA" id="ARBA00022448"/>
    </source>
</evidence>
<dbReference type="PROSITE" id="PS00990">
    <property type="entry name" value="CLAT_ADAPTOR_M_1"/>
    <property type="match status" value="1"/>
</dbReference>
<dbReference type="SUPFAM" id="SSF64356">
    <property type="entry name" value="SNARE-like"/>
    <property type="match status" value="1"/>
</dbReference>
<dbReference type="GO" id="GO:0005769">
    <property type="term" value="C:early endosome"/>
    <property type="evidence" value="ECO:0007669"/>
    <property type="project" value="EnsemblFungi"/>
</dbReference>
<dbReference type="AlphaFoldDB" id="I2GZE6"/>
<dbReference type="GO" id="GO:0048203">
    <property type="term" value="P:vesicle targeting, trans-Golgi to endosome"/>
    <property type="evidence" value="ECO:0007669"/>
    <property type="project" value="EnsemblFungi"/>
</dbReference>
<dbReference type="CDD" id="cd14828">
    <property type="entry name" value="AP_Mu_N"/>
    <property type="match status" value="1"/>
</dbReference>
<dbReference type="SUPFAM" id="SSF49447">
    <property type="entry name" value="Second domain of Mu2 adaptin subunit (ap50) of ap2 adaptor"/>
    <property type="match status" value="1"/>
</dbReference>
<evidence type="ECO:0000259" key="7">
    <source>
        <dbReference type="PROSITE" id="PS51072"/>
    </source>
</evidence>
<gene>
    <name evidence="8" type="primary">TBLA0B06760</name>
    <name evidence="8" type="ORF">TBLA_0B06760</name>
</gene>
<name>I2GZE6_HENB6</name>
<evidence type="ECO:0000256" key="3">
    <source>
        <dbReference type="ARBA" id="ARBA00022927"/>
    </source>
</evidence>
<reference evidence="8 9" key="1">
    <citation type="journal article" date="2011" name="Proc. Natl. Acad. Sci. U.S.A.">
        <title>Evolutionary erosion of yeast sex chromosomes by mating-type switching accidents.</title>
        <authorList>
            <person name="Gordon J.L."/>
            <person name="Armisen D."/>
            <person name="Proux-Wera E."/>
            <person name="Oheigeartaigh S.S."/>
            <person name="Byrne K.P."/>
            <person name="Wolfe K.H."/>
        </authorList>
    </citation>
    <scope>NUCLEOTIDE SEQUENCE [LARGE SCALE GENOMIC DNA]</scope>
    <source>
        <strain evidence="9">ATCC 34711 / CBS 6284 / DSM 70876 / NBRC 10599 / NRRL Y-10934 / UCD 77-7</strain>
    </source>
</reference>
<proteinExistence type="predicted"/>
<dbReference type="GO" id="GO:0030131">
    <property type="term" value="C:clathrin adaptor complex"/>
    <property type="evidence" value="ECO:0007669"/>
    <property type="project" value="InterPro"/>
</dbReference>
<dbReference type="InterPro" id="IPR050431">
    <property type="entry name" value="Adaptor_comp_med_subunit"/>
</dbReference>
<dbReference type="Gene3D" id="3.30.450.60">
    <property type="match status" value="1"/>
</dbReference>
<dbReference type="Pfam" id="PF00928">
    <property type="entry name" value="Adap_comp_sub"/>
    <property type="match status" value="2"/>
</dbReference>
<dbReference type="PROSITE" id="PS51072">
    <property type="entry name" value="MHD"/>
    <property type="match status" value="1"/>
</dbReference>
<dbReference type="KEGG" id="tbl:TBLA_0B06760"/>
<feature type="region of interest" description="Disordered" evidence="6">
    <location>
        <begin position="196"/>
        <end position="221"/>
    </location>
</feature>